<feature type="region of interest" description="Disordered" evidence="1">
    <location>
        <begin position="22"/>
        <end position="108"/>
    </location>
</feature>
<evidence type="ECO:0000313" key="3">
    <source>
        <dbReference type="Proteomes" id="UP000748756"/>
    </source>
</evidence>
<feature type="region of interest" description="Disordered" evidence="1">
    <location>
        <begin position="296"/>
        <end position="320"/>
    </location>
</feature>
<dbReference type="OrthoDB" id="10250130at2759"/>
<dbReference type="EMBL" id="JAAAUQ010002324">
    <property type="protein sequence ID" value="KAF9124853.1"/>
    <property type="molecule type" value="Genomic_DNA"/>
</dbReference>
<reference evidence="2" key="1">
    <citation type="journal article" date="2020" name="Fungal Divers.">
        <title>Resolving the Mortierellaceae phylogeny through synthesis of multi-gene phylogenetics and phylogenomics.</title>
        <authorList>
            <person name="Vandepol N."/>
            <person name="Liber J."/>
            <person name="Desiro A."/>
            <person name="Na H."/>
            <person name="Kennedy M."/>
            <person name="Barry K."/>
            <person name="Grigoriev I.V."/>
            <person name="Miller A.N."/>
            <person name="O'Donnell K."/>
            <person name="Stajich J.E."/>
            <person name="Bonito G."/>
        </authorList>
    </citation>
    <scope>NUCLEOTIDE SEQUENCE</scope>
    <source>
        <strain evidence="2">NRRL 6426</strain>
    </source>
</reference>
<gene>
    <name evidence="2" type="ORF">BG015_005012</name>
</gene>
<feature type="compositionally biased region" description="Polar residues" evidence="1">
    <location>
        <begin position="48"/>
        <end position="63"/>
    </location>
</feature>
<organism evidence="2 3">
    <name type="scientific">Linnemannia schmuckeri</name>
    <dbReference type="NCBI Taxonomy" id="64567"/>
    <lineage>
        <taxon>Eukaryota</taxon>
        <taxon>Fungi</taxon>
        <taxon>Fungi incertae sedis</taxon>
        <taxon>Mucoromycota</taxon>
        <taxon>Mortierellomycotina</taxon>
        <taxon>Mortierellomycetes</taxon>
        <taxon>Mortierellales</taxon>
        <taxon>Mortierellaceae</taxon>
        <taxon>Linnemannia</taxon>
    </lineage>
</organism>
<accession>A0A9P5RA35</accession>
<feature type="compositionally biased region" description="Acidic residues" evidence="1">
    <location>
        <begin position="197"/>
        <end position="207"/>
    </location>
</feature>
<dbReference type="Proteomes" id="UP000748756">
    <property type="component" value="Unassembled WGS sequence"/>
</dbReference>
<protein>
    <submittedName>
        <fullName evidence="2">Uncharacterized protein</fullName>
    </submittedName>
</protein>
<feature type="compositionally biased region" description="Basic residues" evidence="1">
    <location>
        <begin position="88"/>
        <end position="99"/>
    </location>
</feature>
<feature type="compositionally biased region" description="Basic and acidic residues" evidence="1">
    <location>
        <begin position="186"/>
        <end position="196"/>
    </location>
</feature>
<sequence>MLSRSPTFRRIFDEMIAQEAWGGSFDAEVPSDEGASYGQLEEDDEPVSYNSDYGYQDSVNISGEDQGPDSDDDESMRDDNSVSSSNRGQRHCRRFRRVRSGSEDPSALVNAFPHQLGLMNSISMDQPFPLPSPQEDKVADLSIERLNIRARPKLRVQDESDYDHEVRARRTVRLSPELVSAEEEIAEKRHGDRTNDEGAETSSDDGEDGKSISSVDTDGGLPELVVTFADPEGSHFKELLYWNYGLILQNILHLNIVTRAVLEICMVFEASTLPELGLRGMAFSVLCGPSSGSLSQFSSDTNTNADATAGTGTETDSNPT</sequence>
<evidence type="ECO:0000256" key="1">
    <source>
        <dbReference type="SAM" id="MobiDB-lite"/>
    </source>
</evidence>
<name>A0A9P5RA35_9FUNG</name>
<feature type="region of interest" description="Disordered" evidence="1">
    <location>
        <begin position="179"/>
        <end position="217"/>
    </location>
</feature>
<dbReference type="AlphaFoldDB" id="A0A9P5RA35"/>
<evidence type="ECO:0000313" key="2">
    <source>
        <dbReference type="EMBL" id="KAF9124853.1"/>
    </source>
</evidence>
<comment type="caution">
    <text evidence="2">The sequence shown here is derived from an EMBL/GenBank/DDBJ whole genome shotgun (WGS) entry which is preliminary data.</text>
</comment>
<feature type="compositionally biased region" description="Acidic residues" evidence="1">
    <location>
        <begin position="66"/>
        <end position="76"/>
    </location>
</feature>
<keyword evidence="3" id="KW-1185">Reference proteome</keyword>
<proteinExistence type="predicted"/>